<evidence type="ECO:0000256" key="2">
    <source>
        <dbReference type="SAM" id="MobiDB-lite"/>
    </source>
</evidence>
<sequence>MSQASPSRPFARPRVSVPHDDTAPAAMPSPGRMIDTLTPKTRKVSRLPQAERSYALEVACRCVEEAYQARDGPAIAHAVHLRADGYKTLKRALFMKDDTRTAKNILEHSGEDSITSASESDALSDTAATSWCSPPKQRQPNSIWRKMGRLGLSSAGTGGSKGPSPYKASPSKSATGPTPVRGPPPMSPQSEGPRRKTSASAAHSASITADTRTCYSHVPPYSSRPESSAQKALDALFLAAPVKGEVQPWVWLLRAVAATHGLDSVHDSICYLAKIMRYIAAEEEWLRLLVQELAPVFEHLHADELPLNAVRALGKVADKALQLGKAALCSYRSHSSSQCKNAALLHYAVKLISLLTSCGHQVEDSSLSEIIETDLKEAAHERYRSLKASIGKPRGQAMSPGTRPSAAEESVQGQLSVTEQLVMDVTQDEEVYQQAFPSTSPIRLANISCRVFCQLLRPDLERVLAQQPPARGPLLDLFYAVHQMERKAQKFFPSALGPEGVFVDEAHQPPFLPFIDEYLRGVQGRLTQWTGRAFDQEKWQCSGTSVMCTASLVDAYAAMANAAEEHGALAAAHPLYAAMLERGLAEVAHQHITRLELFAKGLLPAAPSPSKRLLTRTQQQQQPEPWLPGRELCAALSDMREARQKQADVGEALRVCVPRAWWGAQMGNGQPRLGSHLQIIQGHTERRYGAVLSQTVASMMTSIAPVLGYALEAGAAELPTQAAAFPGHRLAAVESVISHRIEHMRPLADPRVLRRLAKVLWDSCAGSLADRLISTQASQGVADQPYADSLGDAGPRLQSADALRKGLAEWFVCKADVRLMDIDEPEKARKLGKMLGAFLHLDNGGTMDSLDA</sequence>
<keyword evidence="1" id="KW-0268">Exocytosis</keyword>
<accession>A0ABP1FW19</accession>
<evidence type="ECO:0000313" key="3">
    <source>
        <dbReference type="EMBL" id="CAL5222388.1"/>
    </source>
</evidence>
<dbReference type="PANTHER" id="PTHR45999">
    <property type="entry name" value="UNC-13-4A, ISOFORM B"/>
    <property type="match status" value="1"/>
</dbReference>
<name>A0ABP1FW19_9CHLO</name>
<reference evidence="3 4" key="1">
    <citation type="submission" date="2024-06" db="EMBL/GenBank/DDBJ databases">
        <authorList>
            <person name="Kraege A."/>
            <person name="Thomma B."/>
        </authorList>
    </citation>
    <scope>NUCLEOTIDE SEQUENCE [LARGE SCALE GENOMIC DNA]</scope>
</reference>
<feature type="compositionally biased region" description="Low complexity" evidence="2">
    <location>
        <begin position="162"/>
        <end position="174"/>
    </location>
</feature>
<dbReference type="EMBL" id="CAXHTA020000007">
    <property type="protein sequence ID" value="CAL5222388.1"/>
    <property type="molecule type" value="Genomic_DNA"/>
</dbReference>
<comment type="caution">
    <text evidence="3">The sequence shown here is derived from an EMBL/GenBank/DDBJ whole genome shotgun (WGS) entry which is preliminary data.</text>
</comment>
<dbReference type="PANTHER" id="PTHR45999:SF4">
    <property type="entry name" value="UNC-13-4A, ISOFORM B"/>
    <property type="match status" value="1"/>
</dbReference>
<feature type="compositionally biased region" description="Polar residues" evidence="2">
    <location>
        <begin position="112"/>
        <end position="142"/>
    </location>
</feature>
<feature type="region of interest" description="Disordered" evidence="2">
    <location>
        <begin position="106"/>
        <end position="208"/>
    </location>
</feature>
<protein>
    <submittedName>
        <fullName evidence="3">G4744 protein</fullName>
    </submittedName>
</protein>
<evidence type="ECO:0000256" key="1">
    <source>
        <dbReference type="ARBA" id="ARBA00022483"/>
    </source>
</evidence>
<organism evidence="3 4">
    <name type="scientific">Coccomyxa viridis</name>
    <dbReference type="NCBI Taxonomy" id="1274662"/>
    <lineage>
        <taxon>Eukaryota</taxon>
        <taxon>Viridiplantae</taxon>
        <taxon>Chlorophyta</taxon>
        <taxon>core chlorophytes</taxon>
        <taxon>Trebouxiophyceae</taxon>
        <taxon>Trebouxiophyceae incertae sedis</taxon>
        <taxon>Coccomyxaceae</taxon>
        <taxon>Coccomyxa</taxon>
    </lineage>
</organism>
<dbReference type="InterPro" id="IPR052095">
    <property type="entry name" value="UNC-13_domain"/>
</dbReference>
<evidence type="ECO:0000313" key="4">
    <source>
        <dbReference type="Proteomes" id="UP001497392"/>
    </source>
</evidence>
<feature type="region of interest" description="Disordered" evidence="2">
    <location>
        <begin position="1"/>
        <end position="34"/>
    </location>
</feature>
<gene>
    <name evidence="3" type="primary">g4744</name>
    <name evidence="3" type="ORF">VP750_LOCUS4047</name>
</gene>
<dbReference type="Proteomes" id="UP001497392">
    <property type="component" value="Unassembled WGS sequence"/>
</dbReference>
<proteinExistence type="predicted"/>
<keyword evidence="4" id="KW-1185">Reference proteome</keyword>